<evidence type="ECO:0000313" key="2">
    <source>
        <dbReference type="EMBL" id="MBE0359022.1"/>
    </source>
</evidence>
<feature type="transmembrane region" description="Helical" evidence="1">
    <location>
        <begin position="28"/>
        <end position="48"/>
    </location>
</feature>
<name>A0ABR9DXP0_9GAMM</name>
<gene>
    <name evidence="2" type="ORF">PALI_a0215</name>
</gene>
<reference evidence="2 3" key="1">
    <citation type="submission" date="2015-06" db="EMBL/GenBank/DDBJ databases">
        <title>Genome sequence of Pseudoalteromonas aliena.</title>
        <authorList>
            <person name="Xie B.-B."/>
            <person name="Rong J.-C."/>
            <person name="Qin Q.-L."/>
            <person name="Zhang Y.-Z."/>
        </authorList>
    </citation>
    <scope>NUCLEOTIDE SEQUENCE [LARGE SCALE GENOMIC DNA]</scope>
    <source>
        <strain evidence="2 3">SW19</strain>
    </source>
</reference>
<keyword evidence="1" id="KW-0472">Membrane</keyword>
<dbReference type="Proteomes" id="UP000648482">
    <property type="component" value="Unassembled WGS sequence"/>
</dbReference>
<dbReference type="EMBL" id="AQGU01000025">
    <property type="protein sequence ID" value="MBE0359022.1"/>
    <property type="molecule type" value="Genomic_DNA"/>
</dbReference>
<accession>A0ABR9DXP0</accession>
<evidence type="ECO:0000313" key="3">
    <source>
        <dbReference type="Proteomes" id="UP000648482"/>
    </source>
</evidence>
<organism evidence="2 3">
    <name type="scientific">Pseudoalteromonas aliena SW19</name>
    <dbReference type="NCBI Taxonomy" id="1314866"/>
    <lineage>
        <taxon>Bacteria</taxon>
        <taxon>Pseudomonadati</taxon>
        <taxon>Pseudomonadota</taxon>
        <taxon>Gammaproteobacteria</taxon>
        <taxon>Alteromonadales</taxon>
        <taxon>Pseudoalteromonadaceae</taxon>
        <taxon>Pseudoalteromonas</taxon>
    </lineage>
</organism>
<evidence type="ECO:0000256" key="1">
    <source>
        <dbReference type="SAM" id="Phobius"/>
    </source>
</evidence>
<keyword evidence="3" id="KW-1185">Reference proteome</keyword>
<sequence>MGFYLSWRNINAFKWILQLNNLSHSFQYYSLLLLSAILNFSHYDYVIVLHQTML</sequence>
<keyword evidence="1" id="KW-1133">Transmembrane helix</keyword>
<proteinExistence type="predicted"/>
<comment type="caution">
    <text evidence="2">The sequence shown here is derived from an EMBL/GenBank/DDBJ whole genome shotgun (WGS) entry which is preliminary data.</text>
</comment>
<protein>
    <submittedName>
        <fullName evidence="2">Uncharacterized protein</fullName>
    </submittedName>
</protein>
<keyword evidence="1" id="KW-0812">Transmembrane</keyword>